<dbReference type="GO" id="GO:0005829">
    <property type="term" value="C:cytosol"/>
    <property type="evidence" value="ECO:0007669"/>
    <property type="project" value="TreeGrafter"/>
</dbReference>
<organism evidence="11 12">
    <name type="scientific">Rhodocytophaga rosea</name>
    <dbReference type="NCBI Taxonomy" id="2704465"/>
    <lineage>
        <taxon>Bacteria</taxon>
        <taxon>Pseudomonadati</taxon>
        <taxon>Bacteroidota</taxon>
        <taxon>Cytophagia</taxon>
        <taxon>Cytophagales</taxon>
        <taxon>Rhodocytophagaceae</taxon>
        <taxon>Rhodocytophaga</taxon>
    </lineage>
</organism>
<comment type="similarity">
    <text evidence="1 10">Belongs to the class-I aminoacyl-tRNA synthetase family.</text>
</comment>
<evidence type="ECO:0000256" key="8">
    <source>
        <dbReference type="ARBA" id="ARBA00049929"/>
    </source>
</evidence>
<dbReference type="NCBIfam" id="TIGR00233">
    <property type="entry name" value="trpS"/>
    <property type="match status" value="1"/>
</dbReference>
<sequence>MSRILTGIQSSGRPHLGNILGAIKPAIELSQQPDNESFFFIADLHSLTTIKDGEKRKEYTNAVASAWLAFGFDTEKNTFWRQSRVLAHTELAWHLSCFTPFPMLANATSFKEKADKLSDVNVGLFTYPVLQAADILLYDANFVPVGKDQQQHLEISRDIATAFNRQYGEVFVVPEARIDENVMTIPGTDGQKMSKSYNNYIDIFLPEKQLRKVVMSIVTDSTPLEAPKNPDTDNVFKLYSLIATPQETQALREKYLAGNYGYGHAKQELFELLLRTYAKEREIFDYYMTHLPELEKRLESGEEKARNIANQVLNRVREKLGYI</sequence>
<accession>A0A6C0GTD2</accession>
<evidence type="ECO:0000256" key="4">
    <source>
        <dbReference type="ARBA" id="ARBA00022741"/>
    </source>
</evidence>
<dbReference type="GO" id="GO:0006436">
    <property type="term" value="P:tryptophanyl-tRNA aminoacylation"/>
    <property type="evidence" value="ECO:0007669"/>
    <property type="project" value="UniProtKB-UniRule"/>
</dbReference>
<dbReference type="EMBL" id="CP048222">
    <property type="protein sequence ID" value="QHT70720.1"/>
    <property type="molecule type" value="Genomic_DNA"/>
</dbReference>
<evidence type="ECO:0000256" key="10">
    <source>
        <dbReference type="RuleBase" id="RU363036"/>
    </source>
</evidence>
<dbReference type="KEGG" id="rhoz:GXP67_30760"/>
<comment type="catalytic activity">
    <reaction evidence="8">
        <text>tRNA(Trp) + L-tryptophan + ATP = L-tryptophyl-tRNA(Trp) + AMP + diphosphate + H(+)</text>
        <dbReference type="Rhea" id="RHEA:24080"/>
        <dbReference type="Rhea" id="RHEA-COMP:9671"/>
        <dbReference type="Rhea" id="RHEA-COMP:9705"/>
        <dbReference type="ChEBI" id="CHEBI:15378"/>
        <dbReference type="ChEBI" id="CHEBI:30616"/>
        <dbReference type="ChEBI" id="CHEBI:33019"/>
        <dbReference type="ChEBI" id="CHEBI:57912"/>
        <dbReference type="ChEBI" id="CHEBI:78442"/>
        <dbReference type="ChEBI" id="CHEBI:78535"/>
        <dbReference type="ChEBI" id="CHEBI:456215"/>
        <dbReference type="EC" id="6.1.1.2"/>
    </reaction>
</comment>
<dbReference type="InterPro" id="IPR002305">
    <property type="entry name" value="aa-tRNA-synth_Ic"/>
</dbReference>
<keyword evidence="7 10" id="KW-0030">Aminoacyl-tRNA synthetase</keyword>
<protein>
    <recommendedName>
        <fullName evidence="2 9">Tryptophan--tRNA ligase</fullName>
        <ecNumber evidence="2 9">6.1.1.2</ecNumber>
    </recommendedName>
</protein>
<dbReference type="CDD" id="cd00806">
    <property type="entry name" value="TrpRS_core"/>
    <property type="match status" value="1"/>
</dbReference>
<evidence type="ECO:0000256" key="3">
    <source>
        <dbReference type="ARBA" id="ARBA00022598"/>
    </source>
</evidence>
<name>A0A6C0GTD2_9BACT</name>
<evidence type="ECO:0000256" key="5">
    <source>
        <dbReference type="ARBA" id="ARBA00022840"/>
    </source>
</evidence>
<dbReference type="RefSeq" id="WP_162446695.1">
    <property type="nucleotide sequence ID" value="NZ_CP048222.1"/>
</dbReference>
<evidence type="ECO:0000256" key="2">
    <source>
        <dbReference type="ARBA" id="ARBA00013161"/>
    </source>
</evidence>
<evidence type="ECO:0000313" key="11">
    <source>
        <dbReference type="EMBL" id="QHT70720.1"/>
    </source>
</evidence>
<gene>
    <name evidence="11" type="primary">trpS</name>
    <name evidence="11" type="ORF">GXP67_30760</name>
</gene>
<dbReference type="SUPFAM" id="SSF52374">
    <property type="entry name" value="Nucleotidylyl transferase"/>
    <property type="match status" value="1"/>
</dbReference>
<dbReference type="Gene3D" id="3.40.50.620">
    <property type="entry name" value="HUPs"/>
    <property type="match status" value="1"/>
</dbReference>
<dbReference type="InterPro" id="IPR014729">
    <property type="entry name" value="Rossmann-like_a/b/a_fold"/>
</dbReference>
<evidence type="ECO:0000256" key="9">
    <source>
        <dbReference type="NCBIfam" id="TIGR00233"/>
    </source>
</evidence>
<keyword evidence="5 10" id="KW-0067">ATP-binding</keyword>
<dbReference type="PANTHER" id="PTHR43766">
    <property type="entry name" value="TRYPTOPHAN--TRNA LIGASE, MITOCHONDRIAL"/>
    <property type="match status" value="1"/>
</dbReference>
<reference evidence="11 12" key="1">
    <citation type="submission" date="2020-01" db="EMBL/GenBank/DDBJ databases">
        <authorList>
            <person name="Kim M.K."/>
        </authorList>
    </citation>
    <scope>NUCLEOTIDE SEQUENCE [LARGE SCALE GENOMIC DNA]</scope>
    <source>
        <strain evidence="11 12">172606-1</strain>
    </source>
</reference>
<keyword evidence="6 10" id="KW-0648">Protein biosynthesis</keyword>
<dbReference type="GO" id="GO:0005524">
    <property type="term" value="F:ATP binding"/>
    <property type="evidence" value="ECO:0007669"/>
    <property type="project" value="UniProtKB-KW"/>
</dbReference>
<dbReference type="FunFam" id="1.10.240.10:FF:000005">
    <property type="entry name" value="Tryptophan--tRNA ligase"/>
    <property type="match status" value="1"/>
</dbReference>
<evidence type="ECO:0000256" key="7">
    <source>
        <dbReference type="ARBA" id="ARBA00023146"/>
    </source>
</evidence>
<keyword evidence="3 10" id="KW-0436">Ligase</keyword>
<dbReference type="GO" id="GO:0004830">
    <property type="term" value="F:tryptophan-tRNA ligase activity"/>
    <property type="evidence" value="ECO:0007669"/>
    <property type="project" value="UniProtKB-UniRule"/>
</dbReference>
<evidence type="ECO:0000256" key="1">
    <source>
        <dbReference type="ARBA" id="ARBA00005594"/>
    </source>
</evidence>
<keyword evidence="4 10" id="KW-0547">Nucleotide-binding</keyword>
<keyword evidence="12" id="KW-1185">Reference proteome</keyword>
<dbReference type="InterPro" id="IPR002306">
    <property type="entry name" value="Trp-tRNA-ligase"/>
</dbReference>
<dbReference type="Gene3D" id="1.10.240.10">
    <property type="entry name" value="Tyrosyl-Transfer RNA Synthetase"/>
    <property type="match status" value="1"/>
</dbReference>
<dbReference type="EC" id="6.1.1.2" evidence="2 9"/>
<dbReference type="InterPro" id="IPR050203">
    <property type="entry name" value="Trp-tRNA_synthetase"/>
</dbReference>
<dbReference type="AlphaFoldDB" id="A0A6C0GTD2"/>
<dbReference type="PRINTS" id="PR01039">
    <property type="entry name" value="TRNASYNTHTRP"/>
</dbReference>
<dbReference type="Pfam" id="PF00579">
    <property type="entry name" value="tRNA-synt_1b"/>
    <property type="match status" value="1"/>
</dbReference>
<dbReference type="Proteomes" id="UP000480178">
    <property type="component" value="Chromosome"/>
</dbReference>
<evidence type="ECO:0000313" key="12">
    <source>
        <dbReference type="Proteomes" id="UP000480178"/>
    </source>
</evidence>
<proteinExistence type="inferred from homology"/>
<dbReference type="PANTHER" id="PTHR43766:SF1">
    <property type="entry name" value="TRYPTOPHAN--TRNA LIGASE, MITOCHONDRIAL"/>
    <property type="match status" value="1"/>
</dbReference>
<evidence type="ECO:0000256" key="6">
    <source>
        <dbReference type="ARBA" id="ARBA00022917"/>
    </source>
</evidence>